<evidence type="ECO:0000313" key="1">
    <source>
        <dbReference type="EMBL" id="CDG97211.1"/>
    </source>
</evidence>
<dbReference type="Proteomes" id="UP000028511">
    <property type="component" value="Unassembled WGS sequence"/>
</dbReference>
<dbReference type="RefSeq" id="WP_038217787.1">
    <property type="nucleotide sequence ID" value="NZ_CAWLWN010000213.1"/>
</dbReference>
<dbReference type="HOGENOM" id="CLU_182383_0_0_6"/>
<protein>
    <submittedName>
        <fullName evidence="1">Uncharacterized protein</fullName>
    </submittedName>
</protein>
<name>A0A077N523_XENBV</name>
<comment type="caution">
    <text evidence="1">The sequence shown here is derived from an EMBL/GenBank/DDBJ whole genome shotgun (WGS) entry which is preliminary data.</text>
</comment>
<reference evidence="1" key="1">
    <citation type="submission" date="2013-07" db="EMBL/GenBank/DDBJ databases">
        <title>Sub-species coevolution in mutualistic symbiosis.</title>
        <authorList>
            <person name="Murfin K."/>
            <person name="Klassen J."/>
            <person name="Lee M."/>
            <person name="Forst S."/>
            <person name="Stock P."/>
            <person name="Goodrich-Blair H."/>
        </authorList>
    </citation>
    <scope>NUCLEOTIDE SEQUENCE [LARGE SCALE GENOMIC DNA]</scope>
    <source>
        <strain evidence="1">Puntauvense</strain>
    </source>
</reference>
<gene>
    <name evidence="1" type="ORF">XBP1_2510008</name>
</gene>
<dbReference type="AlphaFoldDB" id="A0A077N523"/>
<accession>A0A077N523</accession>
<sequence>MYKPVYAPCAITYHGEWVVPEMVMQEDYDGLFCKCCRLKISVVIDKLTGVKSFVHTPQRLETAKRLATCSHSKAASKLVEGRERQKSLCIHSTEPYDQ</sequence>
<organism evidence="1">
    <name type="scientific">Xenorhabdus bovienii str. puntauvense</name>
    <dbReference type="NCBI Taxonomy" id="1398201"/>
    <lineage>
        <taxon>Bacteria</taxon>
        <taxon>Pseudomonadati</taxon>
        <taxon>Pseudomonadota</taxon>
        <taxon>Gammaproteobacteria</taxon>
        <taxon>Enterobacterales</taxon>
        <taxon>Morganellaceae</taxon>
        <taxon>Xenorhabdus</taxon>
    </lineage>
</organism>
<dbReference type="EMBL" id="CBSW010000170">
    <property type="protein sequence ID" value="CDG97211.1"/>
    <property type="molecule type" value="Genomic_DNA"/>
</dbReference>
<proteinExistence type="predicted"/>